<dbReference type="AlphaFoldDB" id="L9WHT9"/>
<comment type="caution">
    <text evidence="1">The sequence shown here is derived from an EMBL/GenBank/DDBJ whole genome shotgun (WGS) entry which is preliminary data.</text>
</comment>
<dbReference type="eggNOG" id="arCOG08095">
    <property type="taxonomic scope" value="Archaea"/>
</dbReference>
<name>L9WHT9_9EURY</name>
<reference evidence="1 2" key="1">
    <citation type="journal article" date="2014" name="PLoS Genet.">
        <title>Phylogenetically driven sequencing of extremely halophilic archaea reveals strategies for static and dynamic osmo-response.</title>
        <authorList>
            <person name="Becker E.A."/>
            <person name="Seitzer P.M."/>
            <person name="Tritt A."/>
            <person name="Larsen D."/>
            <person name="Krusor M."/>
            <person name="Yao A.I."/>
            <person name="Wu D."/>
            <person name="Madern D."/>
            <person name="Eisen J.A."/>
            <person name="Darling A.E."/>
            <person name="Facciotti M.T."/>
        </authorList>
    </citation>
    <scope>NUCLEOTIDE SEQUENCE [LARGE SCALE GENOMIC DNA]</scope>
    <source>
        <strain evidence="1 2">JCM 12255</strain>
    </source>
</reference>
<keyword evidence="2" id="KW-1185">Reference proteome</keyword>
<dbReference type="EMBL" id="AOHZ01000103">
    <property type="protein sequence ID" value="ELY49060.1"/>
    <property type="molecule type" value="Genomic_DNA"/>
</dbReference>
<protein>
    <submittedName>
        <fullName evidence="1">Uncharacterized protein</fullName>
    </submittedName>
</protein>
<evidence type="ECO:0000313" key="2">
    <source>
        <dbReference type="Proteomes" id="UP000011602"/>
    </source>
</evidence>
<sequence>MPREHGDSGTFVETVSLEDVLGVFDVVDGPVILSADVADELDCSRETARRKLQALYERGDLERRKVSR</sequence>
<gene>
    <name evidence="1" type="ORF">C493_21096</name>
</gene>
<feature type="non-terminal residue" evidence="1">
    <location>
        <position position="68"/>
    </location>
</feature>
<proteinExistence type="predicted"/>
<dbReference type="Gene3D" id="1.10.10.10">
    <property type="entry name" value="Winged helix-like DNA-binding domain superfamily/Winged helix DNA-binding domain"/>
    <property type="match status" value="1"/>
</dbReference>
<evidence type="ECO:0000313" key="1">
    <source>
        <dbReference type="EMBL" id="ELY49060.1"/>
    </source>
</evidence>
<dbReference type="Proteomes" id="UP000011602">
    <property type="component" value="Unassembled WGS sequence"/>
</dbReference>
<organism evidence="1 2">
    <name type="scientific">Natronolimnohabitans innermongolicus JCM 12255</name>
    <dbReference type="NCBI Taxonomy" id="1227499"/>
    <lineage>
        <taxon>Archaea</taxon>
        <taxon>Methanobacteriati</taxon>
        <taxon>Methanobacteriota</taxon>
        <taxon>Stenosarchaea group</taxon>
        <taxon>Halobacteria</taxon>
        <taxon>Halobacteriales</taxon>
        <taxon>Natrialbaceae</taxon>
        <taxon>Natronolimnohabitans</taxon>
    </lineage>
</organism>
<dbReference type="InterPro" id="IPR036388">
    <property type="entry name" value="WH-like_DNA-bd_sf"/>
</dbReference>
<accession>L9WHT9</accession>